<dbReference type="Proteomes" id="UP001464387">
    <property type="component" value="Unassembled WGS sequence"/>
</dbReference>
<keyword evidence="1" id="KW-0472">Membrane</keyword>
<evidence type="ECO:0000313" key="2">
    <source>
        <dbReference type="EMBL" id="MER8932274.1"/>
    </source>
</evidence>
<dbReference type="RefSeq" id="WP_287389083.1">
    <property type="nucleotide sequence ID" value="NZ_JAMYMY010000012.1"/>
</dbReference>
<reference evidence="2 3" key="1">
    <citation type="journal article" date="2024" name="Proc. Natl. Acad. Sci. U.S.A.">
        <title>The evolutionary genomics of adaptation to stress in wild rhizobium bacteria.</title>
        <authorList>
            <person name="Kehlet-Delgado H."/>
            <person name="Montoya A.P."/>
            <person name="Jensen K.T."/>
            <person name="Wendlandt C.E."/>
            <person name="Dexheimer C."/>
            <person name="Roberts M."/>
            <person name="Torres Martinez L."/>
            <person name="Friesen M.L."/>
            <person name="Griffitts J.S."/>
            <person name="Porter S.S."/>
        </authorList>
    </citation>
    <scope>NUCLEOTIDE SEQUENCE [LARGE SCALE GENOMIC DNA]</scope>
    <source>
        <strain evidence="2 3">M0729</strain>
    </source>
</reference>
<dbReference type="EMBL" id="JAMYPJ010000004">
    <property type="protein sequence ID" value="MER8932274.1"/>
    <property type="molecule type" value="Genomic_DNA"/>
</dbReference>
<feature type="transmembrane region" description="Helical" evidence="1">
    <location>
        <begin position="49"/>
        <end position="72"/>
    </location>
</feature>
<keyword evidence="1" id="KW-1133">Transmembrane helix</keyword>
<evidence type="ECO:0000313" key="3">
    <source>
        <dbReference type="Proteomes" id="UP001464387"/>
    </source>
</evidence>
<name>A0ABV1YAU9_9HYPH</name>
<evidence type="ECO:0000256" key="1">
    <source>
        <dbReference type="SAM" id="Phobius"/>
    </source>
</evidence>
<protein>
    <submittedName>
        <fullName evidence="2">Uncharacterized protein</fullName>
    </submittedName>
</protein>
<proteinExistence type="predicted"/>
<organism evidence="2 3">
    <name type="scientific">Mesorhizobium opportunistum</name>
    <dbReference type="NCBI Taxonomy" id="593909"/>
    <lineage>
        <taxon>Bacteria</taxon>
        <taxon>Pseudomonadati</taxon>
        <taxon>Pseudomonadota</taxon>
        <taxon>Alphaproteobacteria</taxon>
        <taxon>Hyphomicrobiales</taxon>
        <taxon>Phyllobacteriaceae</taxon>
        <taxon>Mesorhizobium</taxon>
    </lineage>
</organism>
<feature type="transmembrane region" description="Helical" evidence="1">
    <location>
        <begin position="7"/>
        <end position="29"/>
    </location>
</feature>
<gene>
    <name evidence="2" type="ORF">NKI33_04750</name>
</gene>
<comment type="caution">
    <text evidence="2">The sequence shown here is derived from an EMBL/GenBank/DDBJ whole genome shotgun (WGS) entry which is preliminary data.</text>
</comment>
<sequence>MSIWKKLIAYVALTGLIGYTIGISVWALANGEIRDRFSWIQFEKYPIQFILSFVVSVAFTVILSVVFYLLLYRELYIVNIARRIWNDYKKLTSRRL</sequence>
<keyword evidence="1" id="KW-0812">Transmembrane</keyword>
<keyword evidence="3" id="KW-1185">Reference proteome</keyword>
<accession>A0ABV1YAU9</accession>